<evidence type="ECO:0000313" key="1">
    <source>
        <dbReference type="EMBL" id="KAF1913664.1"/>
    </source>
</evidence>
<dbReference type="EMBL" id="ML979138">
    <property type="protein sequence ID" value="KAF1913664.1"/>
    <property type="molecule type" value="Genomic_DNA"/>
</dbReference>
<gene>
    <name evidence="1" type="ORF">BDU57DRAFT_318346</name>
</gene>
<dbReference type="Proteomes" id="UP000800096">
    <property type="component" value="Unassembled WGS sequence"/>
</dbReference>
<protein>
    <submittedName>
        <fullName evidence="1">Uncharacterized protein</fullName>
    </submittedName>
</protein>
<sequence>MRAQPGHTSEISDLVDVEERETRKKSAVAKDAGVKGDGTLESHPNAWCLNAGSCMQKVTYRAQMLASGMMKVECACEVWNSVKREKTGDGCGRYGNHGRQRVVGDTNPVCIRARGRHGAALRCVMYLKESISSSPCIHQTYSFSPCTTNTYPPPNPQRVVHARTAPLQCAASRTRALKP</sequence>
<evidence type="ECO:0000313" key="2">
    <source>
        <dbReference type="Proteomes" id="UP000800096"/>
    </source>
</evidence>
<proteinExistence type="predicted"/>
<dbReference type="AlphaFoldDB" id="A0A6A5QGP0"/>
<organism evidence="1 2">
    <name type="scientific">Ampelomyces quisqualis</name>
    <name type="common">Powdery mildew agent</name>
    <dbReference type="NCBI Taxonomy" id="50730"/>
    <lineage>
        <taxon>Eukaryota</taxon>
        <taxon>Fungi</taxon>
        <taxon>Dikarya</taxon>
        <taxon>Ascomycota</taxon>
        <taxon>Pezizomycotina</taxon>
        <taxon>Dothideomycetes</taxon>
        <taxon>Pleosporomycetidae</taxon>
        <taxon>Pleosporales</taxon>
        <taxon>Pleosporineae</taxon>
        <taxon>Phaeosphaeriaceae</taxon>
        <taxon>Ampelomyces</taxon>
    </lineage>
</organism>
<keyword evidence="2" id="KW-1185">Reference proteome</keyword>
<reference evidence="1" key="1">
    <citation type="journal article" date="2020" name="Stud. Mycol.">
        <title>101 Dothideomycetes genomes: a test case for predicting lifestyles and emergence of pathogens.</title>
        <authorList>
            <person name="Haridas S."/>
            <person name="Albert R."/>
            <person name="Binder M."/>
            <person name="Bloem J."/>
            <person name="Labutti K."/>
            <person name="Salamov A."/>
            <person name="Andreopoulos B."/>
            <person name="Baker S."/>
            <person name="Barry K."/>
            <person name="Bills G."/>
            <person name="Bluhm B."/>
            <person name="Cannon C."/>
            <person name="Castanera R."/>
            <person name="Culley D."/>
            <person name="Daum C."/>
            <person name="Ezra D."/>
            <person name="Gonzalez J."/>
            <person name="Henrissat B."/>
            <person name="Kuo A."/>
            <person name="Liang C."/>
            <person name="Lipzen A."/>
            <person name="Lutzoni F."/>
            <person name="Magnuson J."/>
            <person name="Mondo S."/>
            <person name="Nolan M."/>
            <person name="Ohm R."/>
            <person name="Pangilinan J."/>
            <person name="Park H.-J."/>
            <person name="Ramirez L."/>
            <person name="Alfaro M."/>
            <person name="Sun H."/>
            <person name="Tritt A."/>
            <person name="Yoshinaga Y."/>
            <person name="Zwiers L.-H."/>
            <person name="Turgeon B."/>
            <person name="Goodwin S."/>
            <person name="Spatafora J."/>
            <person name="Crous P."/>
            <person name="Grigoriev I."/>
        </authorList>
    </citation>
    <scope>NUCLEOTIDE SEQUENCE</scope>
    <source>
        <strain evidence="1">HMLAC05119</strain>
    </source>
</reference>
<accession>A0A6A5QGP0</accession>
<name>A0A6A5QGP0_AMPQU</name>